<dbReference type="EMBL" id="LVJZ01000005">
    <property type="protein sequence ID" value="ODB92858.1"/>
    <property type="molecule type" value="Genomic_DNA"/>
</dbReference>
<dbReference type="InterPro" id="IPR009091">
    <property type="entry name" value="RCC1/BLIP-II"/>
</dbReference>
<feature type="signal peptide" evidence="1">
    <location>
        <begin position="1"/>
        <end position="27"/>
    </location>
</feature>
<keyword evidence="3" id="KW-1185">Reference proteome</keyword>
<dbReference type="Pfam" id="PF00415">
    <property type="entry name" value="RCC1"/>
    <property type="match status" value="1"/>
</dbReference>
<dbReference type="PANTHER" id="PTHR45982:SF1">
    <property type="entry name" value="REGULATOR OF CHROMOSOME CONDENSATION"/>
    <property type="match status" value="1"/>
</dbReference>
<proteinExistence type="predicted"/>
<evidence type="ECO:0000256" key="1">
    <source>
        <dbReference type="SAM" id="SignalP"/>
    </source>
</evidence>
<dbReference type="PROSITE" id="PS50012">
    <property type="entry name" value="RCC1_3"/>
    <property type="match status" value="2"/>
</dbReference>
<dbReference type="PANTHER" id="PTHR45982">
    <property type="entry name" value="REGULATOR OF CHROMOSOME CONDENSATION"/>
    <property type="match status" value="1"/>
</dbReference>
<protein>
    <submittedName>
        <fullName evidence="2">Uncharacterized protein</fullName>
    </submittedName>
</protein>
<keyword evidence="1" id="KW-0732">Signal</keyword>
<evidence type="ECO:0000313" key="3">
    <source>
        <dbReference type="Proteomes" id="UP000094849"/>
    </source>
</evidence>
<dbReference type="InterPro" id="IPR051553">
    <property type="entry name" value="Ran_GTPase-activating"/>
</dbReference>
<dbReference type="STRING" id="1818881.A3196_18970"/>
<organism evidence="2 3">
    <name type="scientific">Candidatus Thiodiazotropha endoloripes</name>
    <dbReference type="NCBI Taxonomy" id="1818881"/>
    <lineage>
        <taxon>Bacteria</taxon>
        <taxon>Pseudomonadati</taxon>
        <taxon>Pseudomonadota</taxon>
        <taxon>Gammaproteobacteria</taxon>
        <taxon>Chromatiales</taxon>
        <taxon>Sedimenticolaceae</taxon>
        <taxon>Candidatus Thiodiazotropha</taxon>
    </lineage>
</organism>
<accession>A0A1E2UHP5</accession>
<gene>
    <name evidence="2" type="ORF">A3196_18970</name>
</gene>
<dbReference type="GO" id="GO:0005737">
    <property type="term" value="C:cytoplasm"/>
    <property type="evidence" value="ECO:0007669"/>
    <property type="project" value="TreeGrafter"/>
</dbReference>
<name>A0A1E2UHP5_9GAMM</name>
<dbReference type="RefSeq" id="WP_069015626.1">
    <property type="nucleotide sequence ID" value="NZ_LVJW01000007.1"/>
</dbReference>
<dbReference type="GO" id="GO:0005085">
    <property type="term" value="F:guanyl-nucleotide exchange factor activity"/>
    <property type="evidence" value="ECO:0007669"/>
    <property type="project" value="TreeGrafter"/>
</dbReference>
<dbReference type="AlphaFoldDB" id="A0A1E2UHP5"/>
<evidence type="ECO:0000313" key="2">
    <source>
        <dbReference type="EMBL" id="ODB92858.1"/>
    </source>
</evidence>
<comment type="caution">
    <text evidence="2">The sequence shown here is derived from an EMBL/GenBank/DDBJ whole genome shotgun (WGS) entry which is preliminary data.</text>
</comment>
<dbReference type="Gene3D" id="2.130.10.30">
    <property type="entry name" value="Regulator of chromosome condensation 1/beta-lactamase-inhibitor protein II"/>
    <property type="match status" value="2"/>
</dbReference>
<dbReference type="Proteomes" id="UP000094849">
    <property type="component" value="Unassembled WGS sequence"/>
</dbReference>
<sequence length="473" mass="50778">MKVFSWKNVASGILAILSISIFSQAQAAKPLLEGGNEVGFVVRASDGTAWGWGDNRNGELGDSTGEDSTIPVKAMDIADIVDISMDDFYSWSAAALSDGTVWVWGDVLGRMTHYMPFQIRGFSNIVDVAAGPWPMAAVGADGSLWEYALNSVFNDDEPRQIMGVYNAVSVAVSLNNPYVLRNDGTVWTWEQVSLYDETLGYSVVVDQLTQIEGLTDIVQIDGGYDHALALRADGTIWAWGKNGYGQLGDGSFENSNSATQVHGLTGAYDISAGYRQSAAVLSDGSVWTWGRWKSSITDFVSIPEQVGGFTNAVQVSTGRGLGGLVMDRDGDVVTYNVNTISSIPNEDDSASLRVGPVLESQIPTACRPTYFMNGNLHLPCVSLGGSTLFDVELSLQADGNLRFAVDAAVEFTPTTQLQQRNCMTNFTNGEANIACLVAMDVTLGLDNLLNVVLTHSADSDTTTLLDLTQITSY</sequence>
<reference evidence="2 3" key="1">
    <citation type="submission" date="2016-03" db="EMBL/GenBank/DDBJ databases">
        <title>Chemosynthetic sulphur-oxidizing symbionts of marine invertebrate animals are capable of nitrogen fixation.</title>
        <authorList>
            <person name="Petersen J.M."/>
            <person name="Kemper A."/>
            <person name="Gruber-Vodicka H."/>
            <person name="Cardini U."/>
            <person name="Geest Mvander."/>
            <person name="Kleiner M."/>
            <person name="Bulgheresi S."/>
            <person name="Fussmann M."/>
            <person name="Herbold C."/>
            <person name="Seah B.K.B."/>
            <person name="Antony C.Paul."/>
            <person name="Liu D."/>
            <person name="Belitz A."/>
            <person name="Weber M."/>
        </authorList>
    </citation>
    <scope>NUCLEOTIDE SEQUENCE [LARGE SCALE GENOMIC DNA]</scope>
    <source>
        <strain evidence="2">G_D</strain>
    </source>
</reference>
<feature type="chain" id="PRO_5009118879" evidence="1">
    <location>
        <begin position="28"/>
        <end position="473"/>
    </location>
</feature>
<dbReference type="SUPFAM" id="SSF50985">
    <property type="entry name" value="RCC1/BLIP-II"/>
    <property type="match status" value="1"/>
</dbReference>
<dbReference type="InterPro" id="IPR000408">
    <property type="entry name" value="Reg_chr_condens"/>
</dbReference>
<dbReference type="Pfam" id="PF13540">
    <property type="entry name" value="RCC1_2"/>
    <property type="match status" value="1"/>
</dbReference>